<reference evidence="2 3" key="1">
    <citation type="submission" date="2024-01" db="EMBL/GenBank/DDBJ databases">
        <title>Genome assemblies of Stephania.</title>
        <authorList>
            <person name="Yang L."/>
        </authorList>
    </citation>
    <scope>NUCLEOTIDE SEQUENCE [LARGE SCALE GENOMIC DNA]</scope>
    <source>
        <strain evidence="2">JXDWG</strain>
        <tissue evidence="2">Leaf</tissue>
    </source>
</reference>
<name>A0AAP0KUA7_9MAGN</name>
<protein>
    <recommendedName>
        <fullName evidence="4">Secreted protein</fullName>
    </recommendedName>
</protein>
<feature type="signal peptide" evidence="1">
    <location>
        <begin position="1"/>
        <end position="19"/>
    </location>
</feature>
<organism evidence="2 3">
    <name type="scientific">Stephania cephalantha</name>
    <dbReference type="NCBI Taxonomy" id="152367"/>
    <lineage>
        <taxon>Eukaryota</taxon>
        <taxon>Viridiplantae</taxon>
        <taxon>Streptophyta</taxon>
        <taxon>Embryophyta</taxon>
        <taxon>Tracheophyta</taxon>
        <taxon>Spermatophyta</taxon>
        <taxon>Magnoliopsida</taxon>
        <taxon>Ranunculales</taxon>
        <taxon>Menispermaceae</taxon>
        <taxon>Menispermoideae</taxon>
        <taxon>Cissampelideae</taxon>
        <taxon>Stephania</taxon>
    </lineage>
</organism>
<evidence type="ECO:0008006" key="4">
    <source>
        <dbReference type="Google" id="ProtNLM"/>
    </source>
</evidence>
<feature type="chain" id="PRO_5042898776" description="Secreted protein" evidence="1">
    <location>
        <begin position="20"/>
        <end position="140"/>
    </location>
</feature>
<dbReference type="AlphaFoldDB" id="A0AAP0KUA7"/>
<accession>A0AAP0KUA7</accession>
<dbReference type="Proteomes" id="UP001419268">
    <property type="component" value="Unassembled WGS sequence"/>
</dbReference>
<proteinExistence type="predicted"/>
<keyword evidence="1" id="KW-0732">Signal</keyword>
<gene>
    <name evidence="2" type="ORF">Scep_004949</name>
</gene>
<evidence type="ECO:0000256" key="1">
    <source>
        <dbReference type="SAM" id="SignalP"/>
    </source>
</evidence>
<evidence type="ECO:0000313" key="2">
    <source>
        <dbReference type="EMBL" id="KAK9158375.1"/>
    </source>
</evidence>
<dbReference type="EMBL" id="JBBNAG010000002">
    <property type="protein sequence ID" value="KAK9158375.1"/>
    <property type="molecule type" value="Genomic_DNA"/>
</dbReference>
<keyword evidence="3" id="KW-1185">Reference proteome</keyword>
<comment type="caution">
    <text evidence="2">The sequence shown here is derived from an EMBL/GenBank/DDBJ whole genome shotgun (WGS) entry which is preliminary data.</text>
</comment>
<evidence type="ECO:0000313" key="3">
    <source>
        <dbReference type="Proteomes" id="UP001419268"/>
    </source>
</evidence>
<sequence>MLCSVLALLSSLLALLCFGRHRCFVPIVLAALLPPRTALLLCSLLALPRCSAPSPHCPAALLPPRTALLWSSSRLPAPAVFALPCSDRPRVAHCALIPRVSTSSTSLLSYCALIQFAPRCVSLVCDILKRCIHVIEKETV</sequence>